<dbReference type="PANTHER" id="PTHR42967">
    <property type="entry name" value="METAL DEPENDENT HYDROLASE"/>
    <property type="match status" value="1"/>
</dbReference>
<accession>A0A2M8KU04</accession>
<name>A0A2M8KU04_9BACT</name>
<dbReference type="SUPFAM" id="SSF56281">
    <property type="entry name" value="Metallo-hydrolase/oxidoreductase"/>
    <property type="match status" value="1"/>
</dbReference>
<sequence length="222" mass="24579">MKIEFLGHSSFAITGTQAKMVTDPFDPAMMGIAYPKVTADIVTVSHEHSDHNNAKAVGGEPASQRGEPVIFRLPGEYERRGVRVYGYETYHDDAKGRERGKNTMFKFILDGMVLLHCGDLGHIPSDALLERIKDTDILMIPVGGTFTIDAKQAKELVTKIAPSIVLPMHYGDSALKPEFSVLTPVDEFLKLNASTTTHQKDSLTVTEETLPEEREIVVLKRL</sequence>
<protein>
    <recommendedName>
        <fullName evidence="3">Lactamase</fullName>
    </recommendedName>
</protein>
<dbReference type="EMBL" id="PFEE01000072">
    <property type="protein sequence ID" value="PJE63404.1"/>
    <property type="molecule type" value="Genomic_DNA"/>
</dbReference>
<evidence type="ECO:0008006" key="3">
    <source>
        <dbReference type="Google" id="ProtNLM"/>
    </source>
</evidence>
<dbReference type="Pfam" id="PF13483">
    <property type="entry name" value="Lactamase_B_3"/>
    <property type="match status" value="1"/>
</dbReference>
<dbReference type="Gene3D" id="3.60.15.10">
    <property type="entry name" value="Ribonuclease Z/Hydroxyacylglutathione hydrolase-like"/>
    <property type="match status" value="1"/>
</dbReference>
<comment type="caution">
    <text evidence="1">The sequence shown here is derived from an EMBL/GenBank/DDBJ whole genome shotgun (WGS) entry which is preliminary data.</text>
</comment>
<reference evidence="2" key="1">
    <citation type="submission" date="2017-09" db="EMBL/GenBank/DDBJ databases">
        <title>Depth-based differentiation of microbial function through sediment-hosted aquifers and enrichment of novel symbionts in the deep terrestrial subsurface.</title>
        <authorList>
            <person name="Probst A.J."/>
            <person name="Ladd B."/>
            <person name="Jarett J.K."/>
            <person name="Geller-Mcgrath D.E."/>
            <person name="Sieber C.M.K."/>
            <person name="Emerson J.B."/>
            <person name="Anantharaman K."/>
            <person name="Thomas B.C."/>
            <person name="Malmstrom R."/>
            <person name="Stieglmeier M."/>
            <person name="Klingl A."/>
            <person name="Woyke T."/>
            <person name="Ryan C.M."/>
            <person name="Banfield J.F."/>
        </authorList>
    </citation>
    <scope>NUCLEOTIDE SEQUENCE [LARGE SCALE GENOMIC DNA]</scope>
</reference>
<dbReference type="PANTHER" id="PTHR42967:SF1">
    <property type="entry name" value="MBL FOLD METALLO-HYDROLASE"/>
    <property type="match status" value="1"/>
</dbReference>
<evidence type="ECO:0000313" key="2">
    <source>
        <dbReference type="Proteomes" id="UP000231569"/>
    </source>
</evidence>
<dbReference type="AlphaFoldDB" id="A0A2M8KU04"/>
<evidence type="ECO:0000313" key="1">
    <source>
        <dbReference type="EMBL" id="PJE63404.1"/>
    </source>
</evidence>
<proteinExistence type="predicted"/>
<gene>
    <name evidence="1" type="ORF">COU89_03460</name>
</gene>
<dbReference type="Proteomes" id="UP000231569">
    <property type="component" value="Unassembled WGS sequence"/>
</dbReference>
<dbReference type="InterPro" id="IPR036866">
    <property type="entry name" value="RibonucZ/Hydroxyglut_hydro"/>
</dbReference>
<organism evidence="1 2">
    <name type="scientific">Candidatus Roizmanbacteria bacterium CG10_big_fil_rev_8_21_14_0_10_45_7</name>
    <dbReference type="NCBI Taxonomy" id="1974854"/>
    <lineage>
        <taxon>Bacteria</taxon>
        <taxon>Candidatus Roizmaniibacteriota</taxon>
    </lineage>
</organism>